<keyword evidence="2" id="KW-0805">Transcription regulation</keyword>
<dbReference type="Proteomes" id="UP000823749">
    <property type="component" value="Chromosome 5"/>
</dbReference>
<gene>
    <name evidence="5" type="ORF">RHGRI_015369</name>
</gene>
<dbReference type="EMBL" id="JACTNZ010000005">
    <property type="protein sequence ID" value="KAG5550384.1"/>
    <property type="molecule type" value="Genomic_DNA"/>
</dbReference>
<protein>
    <recommendedName>
        <fullName evidence="4">NusG-like N-terminal domain-containing protein</fullName>
    </recommendedName>
</protein>
<proteinExistence type="predicted"/>
<evidence type="ECO:0000256" key="3">
    <source>
        <dbReference type="ARBA" id="ARBA00023163"/>
    </source>
</evidence>
<keyword evidence="6" id="KW-1185">Reference proteome</keyword>
<evidence type="ECO:0000256" key="1">
    <source>
        <dbReference type="ARBA" id="ARBA00022814"/>
    </source>
</evidence>
<sequence length="328" mass="37184">MKPGLLAWSPHLHFLSLPTPLSLPPKRLIPVSAAVESSVNEQSLLTARERRQLRNERRESKPGTNWKEEVENMLAEKPKEKKVPWREKLNLDKLALLGPQWWIVRVSRGSAQYISGVLARSLARKFPDVDFKVYFPSVNETRKLKNGSLSVKSKALYPGSVFLRCVLNTEIHDFVRECRGVGGFVANKVGNTKMQINKPKPLPAVEMEAIFRQEKDEQEKADEAFKEEQQREETLNPEKINLTLQVSLRNLIVRQKGVLLLPPDEAVLQVSTPTNRAGTNVISKDYHRYAGPLVELSTEDRKARARAGIVSKHKLVSLQLSENYIVVS</sequence>
<dbReference type="Pfam" id="PF02357">
    <property type="entry name" value="NusG"/>
    <property type="match status" value="1"/>
</dbReference>
<organism evidence="5 6">
    <name type="scientific">Rhododendron griersonianum</name>
    <dbReference type="NCBI Taxonomy" id="479676"/>
    <lineage>
        <taxon>Eukaryota</taxon>
        <taxon>Viridiplantae</taxon>
        <taxon>Streptophyta</taxon>
        <taxon>Embryophyta</taxon>
        <taxon>Tracheophyta</taxon>
        <taxon>Spermatophyta</taxon>
        <taxon>Magnoliopsida</taxon>
        <taxon>eudicotyledons</taxon>
        <taxon>Gunneridae</taxon>
        <taxon>Pentapetalae</taxon>
        <taxon>asterids</taxon>
        <taxon>Ericales</taxon>
        <taxon>Ericaceae</taxon>
        <taxon>Ericoideae</taxon>
        <taxon>Rhodoreae</taxon>
        <taxon>Rhododendron</taxon>
    </lineage>
</organism>
<dbReference type="Gene3D" id="3.30.70.940">
    <property type="entry name" value="NusG, N-terminal domain"/>
    <property type="match status" value="1"/>
</dbReference>
<evidence type="ECO:0000259" key="4">
    <source>
        <dbReference type="SMART" id="SM00738"/>
    </source>
</evidence>
<evidence type="ECO:0000256" key="2">
    <source>
        <dbReference type="ARBA" id="ARBA00023015"/>
    </source>
</evidence>
<dbReference type="SUPFAM" id="SSF82679">
    <property type="entry name" value="N-utilization substance G protein NusG, N-terminal domain"/>
    <property type="match status" value="1"/>
</dbReference>
<dbReference type="CDD" id="cd09890">
    <property type="entry name" value="NGN_plant"/>
    <property type="match status" value="1"/>
</dbReference>
<dbReference type="InterPro" id="IPR006645">
    <property type="entry name" value="NGN-like_dom"/>
</dbReference>
<evidence type="ECO:0000313" key="5">
    <source>
        <dbReference type="EMBL" id="KAG5550384.1"/>
    </source>
</evidence>
<dbReference type="InterPro" id="IPR043425">
    <property type="entry name" value="NusG-like"/>
</dbReference>
<dbReference type="GO" id="GO:0031564">
    <property type="term" value="P:transcription antitermination"/>
    <property type="evidence" value="ECO:0007669"/>
    <property type="project" value="UniProtKB-KW"/>
</dbReference>
<dbReference type="AlphaFoldDB" id="A0AAV6KDK1"/>
<reference evidence="5" key="1">
    <citation type="submission" date="2020-08" db="EMBL/GenBank/DDBJ databases">
        <title>Plant Genome Project.</title>
        <authorList>
            <person name="Zhang R.-G."/>
        </authorList>
    </citation>
    <scope>NUCLEOTIDE SEQUENCE</scope>
    <source>
        <strain evidence="5">WSP0</strain>
        <tissue evidence="5">Leaf</tissue>
    </source>
</reference>
<accession>A0AAV6KDK1</accession>
<feature type="domain" description="NusG-like N-terminal" evidence="4">
    <location>
        <begin position="98"/>
        <end position="214"/>
    </location>
</feature>
<keyword evidence="3" id="KW-0804">Transcription</keyword>
<comment type="caution">
    <text evidence="5">The sequence shown here is derived from an EMBL/GenBank/DDBJ whole genome shotgun (WGS) entry which is preliminary data.</text>
</comment>
<keyword evidence="1" id="KW-0889">Transcription antitermination</keyword>
<dbReference type="SMART" id="SM00738">
    <property type="entry name" value="NGN"/>
    <property type="match status" value="1"/>
</dbReference>
<dbReference type="PANTHER" id="PTHR30265:SF4">
    <property type="entry name" value="KOW MOTIF FAMILY PROTEIN, EXPRESSED"/>
    <property type="match status" value="1"/>
</dbReference>
<dbReference type="GO" id="GO:0006354">
    <property type="term" value="P:DNA-templated transcription elongation"/>
    <property type="evidence" value="ECO:0007669"/>
    <property type="project" value="InterPro"/>
</dbReference>
<dbReference type="PANTHER" id="PTHR30265">
    <property type="entry name" value="RHO-INTERACTING TRANSCRIPTION TERMINATION FACTOR NUSG"/>
    <property type="match status" value="1"/>
</dbReference>
<evidence type="ECO:0000313" key="6">
    <source>
        <dbReference type="Proteomes" id="UP000823749"/>
    </source>
</evidence>
<dbReference type="InterPro" id="IPR036735">
    <property type="entry name" value="NGN_dom_sf"/>
</dbReference>
<name>A0AAV6KDK1_9ERIC</name>